<dbReference type="OrthoDB" id="2630778at2"/>
<dbReference type="Proteomes" id="UP000317036">
    <property type="component" value="Unassembled WGS sequence"/>
</dbReference>
<comment type="caution">
    <text evidence="1">The sequence shown here is derived from an EMBL/GenBank/DDBJ whole genome shotgun (WGS) entry which is preliminary data.</text>
</comment>
<dbReference type="Gene3D" id="3.40.80.10">
    <property type="entry name" value="Peptidoglycan recognition protein-like"/>
    <property type="match status" value="1"/>
</dbReference>
<dbReference type="RefSeq" id="WP_144842802.1">
    <property type="nucleotide sequence ID" value="NZ_VNJI01000002.1"/>
</dbReference>
<evidence type="ECO:0000313" key="1">
    <source>
        <dbReference type="EMBL" id="TVY11571.1"/>
    </source>
</evidence>
<organism evidence="1 2">
    <name type="scientific">Paenibacillus cremeus</name>
    <dbReference type="NCBI Taxonomy" id="2163881"/>
    <lineage>
        <taxon>Bacteria</taxon>
        <taxon>Bacillati</taxon>
        <taxon>Bacillota</taxon>
        <taxon>Bacilli</taxon>
        <taxon>Bacillales</taxon>
        <taxon>Paenibacillaceae</taxon>
        <taxon>Paenibacillus</taxon>
    </lineage>
</organism>
<gene>
    <name evidence="1" type="ORF">FPZ49_02390</name>
</gene>
<dbReference type="GO" id="GO:0008745">
    <property type="term" value="F:N-acetylmuramoyl-L-alanine amidase activity"/>
    <property type="evidence" value="ECO:0007669"/>
    <property type="project" value="InterPro"/>
</dbReference>
<dbReference type="InterPro" id="IPR036505">
    <property type="entry name" value="Amidase/PGRP_sf"/>
</dbReference>
<reference evidence="1 2" key="1">
    <citation type="submission" date="2019-07" db="EMBL/GenBank/DDBJ databases">
        <authorList>
            <person name="Kim J."/>
        </authorList>
    </citation>
    <scope>NUCLEOTIDE SEQUENCE [LARGE SCALE GENOMIC DNA]</scope>
    <source>
        <strain evidence="1 2">JC52</strain>
    </source>
</reference>
<dbReference type="EMBL" id="VNJI01000002">
    <property type="protein sequence ID" value="TVY11571.1"/>
    <property type="molecule type" value="Genomic_DNA"/>
</dbReference>
<name>A0A559KHG9_9BACL</name>
<protein>
    <submittedName>
        <fullName evidence="1">N-acetylmuramoyl-L-alanine amidase</fullName>
    </submittedName>
</protein>
<proteinExistence type="predicted"/>
<evidence type="ECO:0000313" key="2">
    <source>
        <dbReference type="Proteomes" id="UP000317036"/>
    </source>
</evidence>
<sequence>MPYYGIVIHHSVCPSINGKGYDFFIAKNGAIIPSSEQTDPLYIHVCLEGDYTHARTAFTPEQKEQLFILNKLILRLSEMHEFQPEDIFPHSISCPGKLFPWAQLVISPEDRYH</sequence>
<dbReference type="SUPFAM" id="SSF55846">
    <property type="entry name" value="N-acetylmuramoyl-L-alanine amidase-like"/>
    <property type="match status" value="1"/>
</dbReference>
<keyword evidence="2" id="KW-1185">Reference proteome</keyword>
<dbReference type="AlphaFoldDB" id="A0A559KHG9"/>
<accession>A0A559KHG9</accession>
<dbReference type="GO" id="GO:0009253">
    <property type="term" value="P:peptidoglycan catabolic process"/>
    <property type="evidence" value="ECO:0007669"/>
    <property type="project" value="InterPro"/>
</dbReference>